<evidence type="ECO:0000259" key="16">
    <source>
        <dbReference type="PROSITE" id="PS51670"/>
    </source>
</evidence>
<dbReference type="OrthoDB" id="3626597at2759"/>
<reference evidence="18 19" key="2">
    <citation type="submission" date="2018-10" db="EMBL/GenBank/DDBJ databases">
        <authorList>
            <consortium name="Pathogen Informatics"/>
        </authorList>
    </citation>
    <scope>NUCLEOTIDE SEQUENCE [LARGE SCALE GENOMIC DNA]</scope>
</reference>
<feature type="domain" description="ShKT" evidence="16">
    <location>
        <begin position="574"/>
        <end position="610"/>
    </location>
</feature>
<evidence type="ECO:0000256" key="15">
    <source>
        <dbReference type="SAM" id="SignalP"/>
    </source>
</evidence>
<feature type="compositionally biased region" description="Basic and acidic residues" evidence="14">
    <location>
        <begin position="458"/>
        <end position="470"/>
    </location>
</feature>
<keyword evidence="3" id="KW-0121">Carboxypeptidase</keyword>
<organism evidence="20">
    <name type="scientific">Enterobius vermicularis</name>
    <name type="common">Human pinworm</name>
    <dbReference type="NCBI Taxonomy" id="51028"/>
    <lineage>
        <taxon>Eukaryota</taxon>
        <taxon>Metazoa</taxon>
        <taxon>Ecdysozoa</taxon>
        <taxon>Nematoda</taxon>
        <taxon>Chromadorea</taxon>
        <taxon>Rhabditida</taxon>
        <taxon>Spirurina</taxon>
        <taxon>Oxyuridomorpha</taxon>
        <taxon>Oxyuroidea</taxon>
        <taxon>Oxyuridae</taxon>
        <taxon>Enterobius</taxon>
    </lineage>
</organism>
<dbReference type="Proteomes" id="UP000274131">
    <property type="component" value="Unassembled WGS sequence"/>
</dbReference>
<dbReference type="Gene3D" id="3.40.630.10">
    <property type="entry name" value="Zn peptidases"/>
    <property type="match status" value="1"/>
</dbReference>
<dbReference type="GO" id="GO:0008270">
    <property type="term" value="F:zinc ion binding"/>
    <property type="evidence" value="ECO:0007669"/>
    <property type="project" value="InterPro"/>
</dbReference>
<dbReference type="Pfam" id="PF01549">
    <property type="entry name" value="ShK"/>
    <property type="match status" value="1"/>
</dbReference>
<evidence type="ECO:0000259" key="17">
    <source>
        <dbReference type="PROSITE" id="PS52035"/>
    </source>
</evidence>
<dbReference type="SUPFAM" id="SSF53187">
    <property type="entry name" value="Zn-dependent exopeptidases"/>
    <property type="match status" value="1"/>
</dbReference>
<dbReference type="Gene3D" id="3.30.70.340">
    <property type="entry name" value="Metallocarboxypeptidase-like"/>
    <property type="match status" value="1"/>
</dbReference>
<dbReference type="AlphaFoldDB" id="A0A0N4VID1"/>
<feature type="domain" description="Peptidase M14" evidence="17">
    <location>
        <begin position="200"/>
        <end position="438"/>
    </location>
</feature>
<evidence type="ECO:0000256" key="9">
    <source>
        <dbReference type="ARBA" id="ARBA00023049"/>
    </source>
</evidence>
<evidence type="ECO:0000256" key="4">
    <source>
        <dbReference type="ARBA" id="ARBA00022670"/>
    </source>
</evidence>
<evidence type="ECO:0000313" key="19">
    <source>
        <dbReference type="Proteomes" id="UP000274131"/>
    </source>
</evidence>
<keyword evidence="19" id="KW-1185">Reference proteome</keyword>
<dbReference type="PROSITE" id="PS51670">
    <property type="entry name" value="SHKT"/>
    <property type="match status" value="1"/>
</dbReference>
<keyword evidence="9" id="KW-0482">Metalloprotease</keyword>
<evidence type="ECO:0000256" key="6">
    <source>
        <dbReference type="ARBA" id="ARBA00022729"/>
    </source>
</evidence>
<evidence type="ECO:0000256" key="7">
    <source>
        <dbReference type="ARBA" id="ARBA00022801"/>
    </source>
</evidence>
<feature type="signal peptide" evidence="15">
    <location>
        <begin position="1"/>
        <end position="21"/>
    </location>
</feature>
<dbReference type="GO" id="GO:0005615">
    <property type="term" value="C:extracellular space"/>
    <property type="evidence" value="ECO:0007669"/>
    <property type="project" value="TreeGrafter"/>
</dbReference>
<comment type="similarity">
    <text evidence="2 13">Belongs to the peptidase M14 family.</text>
</comment>
<name>A0A0N4VID1_ENTVE</name>
<evidence type="ECO:0000256" key="12">
    <source>
        <dbReference type="PROSITE-ProRule" id="PRU01005"/>
    </source>
</evidence>
<evidence type="ECO:0000256" key="14">
    <source>
        <dbReference type="SAM" id="MobiDB-lite"/>
    </source>
</evidence>
<dbReference type="GO" id="GO:0004181">
    <property type="term" value="F:metallocarboxypeptidase activity"/>
    <property type="evidence" value="ECO:0007669"/>
    <property type="project" value="InterPro"/>
</dbReference>
<comment type="cofactor">
    <cofactor evidence="1">
        <name>Zn(2+)</name>
        <dbReference type="ChEBI" id="CHEBI:29105"/>
    </cofactor>
</comment>
<dbReference type="SMART" id="SM00631">
    <property type="entry name" value="Zn_pept"/>
    <property type="match status" value="1"/>
</dbReference>
<dbReference type="PANTHER" id="PTHR11705">
    <property type="entry name" value="PROTEASE FAMILY M14 CARBOXYPEPTIDASE A,B"/>
    <property type="match status" value="1"/>
</dbReference>
<evidence type="ECO:0000256" key="2">
    <source>
        <dbReference type="ARBA" id="ARBA00005988"/>
    </source>
</evidence>
<gene>
    <name evidence="18" type="ORF">EVEC_LOCUS9927</name>
</gene>
<feature type="compositionally biased region" description="Polar residues" evidence="14">
    <location>
        <begin position="532"/>
        <end position="543"/>
    </location>
</feature>
<feature type="region of interest" description="Disordered" evidence="14">
    <location>
        <begin position="449"/>
        <end position="478"/>
    </location>
</feature>
<dbReference type="Pfam" id="PF02244">
    <property type="entry name" value="Propep_M14"/>
    <property type="match status" value="1"/>
</dbReference>
<feature type="chain" id="PRO_5043123002" description="Zinc carboxypeptidase A 1" evidence="15">
    <location>
        <begin position="22"/>
        <end position="611"/>
    </location>
</feature>
<dbReference type="SUPFAM" id="SSF54897">
    <property type="entry name" value="Protease propeptides/inhibitors"/>
    <property type="match status" value="1"/>
</dbReference>
<comment type="caution">
    <text evidence="12">Lacks conserved residue(s) required for the propagation of feature annotation.</text>
</comment>
<dbReference type="PROSITE" id="PS52035">
    <property type="entry name" value="PEPTIDASE_M14"/>
    <property type="match status" value="1"/>
</dbReference>
<dbReference type="InterPro" id="IPR000834">
    <property type="entry name" value="Peptidase_M14"/>
</dbReference>
<evidence type="ECO:0000256" key="13">
    <source>
        <dbReference type="PROSITE-ProRule" id="PRU01379"/>
    </source>
</evidence>
<keyword evidence="7" id="KW-0378">Hydrolase</keyword>
<dbReference type="InterPro" id="IPR003582">
    <property type="entry name" value="ShKT_dom"/>
</dbReference>
<dbReference type="EMBL" id="UXUI01010387">
    <property type="protein sequence ID" value="VDD95176.1"/>
    <property type="molecule type" value="Genomic_DNA"/>
</dbReference>
<sequence length="611" mass="69884">MTNKQLTFLLVLWCAFGQCRLHPKEQNDSELTAKYKVFRIYPETTDQFKILKEWQQQATNFEIDFWKDARFNGDFADVMVAPSVLKKVEKELRDSDFKFVVTIPDVQKLIERNEKPKSQSKNAALSMGIRMKDDPLLDVTTKENKSRGVYDIKAKYPFGDYKSYMEMMKYLRTIEFYYPEIAKLIRIGTTNDDLPIEGIKLIGGYGSDPRITKFIDELDIFIFPCLNPDGYEYSRSSSDPQVRLWRKNRSSPKCIQTYWGKRFCCRGVDLNRNFDFHWAETGTSPIPCSNIYHGEHAFSEPESRAVRDFLTSEQMNGSLDGFITLHTYAQLWIHPFSHQTEVYPEDIIDIKTTAMKATEKLKGVYGTKYKIGTGANLLKPAAGGSDDWAKSTLGIKYVYLIELRPEYELLNGFILNEDELLPTAIETWEGVKEVIESALQYRAQVNLQAETPHSESLSAEKRQKSLEEHTSGPSLYFTGETAAETNVSEPIKSQNSSEIPVVGDFVSLNVTETSPMENTTIEHYEDMPSTGEPKSSSQSNNETVSERKELVSEVINDRQGNDKITKNNGTARICRDKMSGCEYWFLRDGGICYSQKTLMSEICAYTCKFCQ</sequence>
<protein>
    <recommendedName>
        <fullName evidence="11">Zinc carboxypeptidase A 1</fullName>
    </recommendedName>
</protein>
<evidence type="ECO:0000256" key="8">
    <source>
        <dbReference type="ARBA" id="ARBA00022833"/>
    </source>
</evidence>
<dbReference type="FunFam" id="3.40.630.10:FF:000084">
    <property type="entry name" value="Carboxypeptidase B2"/>
    <property type="match status" value="1"/>
</dbReference>
<dbReference type="STRING" id="51028.A0A0N4VID1"/>
<evidence type="ECO:0000256" key="3">
    <source>
        <dbReference type="ARBA" id="ARBA00022645"/>
    </source>
</evidence>
<evidence type="ECO:0000256" key="5">
    <source>
        <dbReference type="ARBA" id="ARBA00022723"/>
    </source>
</evidence>
<dbReference type="InterPro" id="IPR036990">
    <property type="entry name" value="M14A-like_propep"/>
</dbReference>
<dbReference type="PANTHER" id="PTHR11705:SF51">
    <property type="entry name" value="CARBOXYPEPTIDASE SURO-1-RELATED"/>
    <property type="match status" value="1"/>
</dbReference>
<dbReference type="GO" id="GO:0006508">
    <property type="term" value="P:proteolysis"/>
    <property type="evidence" value="ECO:0007669"/>
    <property type="project" value="UniProtKB-KW"/>
</dbReference>
<dbReference type="WBParaSite" id="EVEC_0001058401-mRNA-1">
    <property type="protein sequence ID" value="EVEC_0001058401-mRNA-1"/>
    <property type="gene ID" value="EVEC_0001058401"/>
</dbReference>
<keyword evidence="8" id="KW-0862">Zinc</keyword>
<dbReference type="Pfam" id="PF00246">
    <property type="entry name" value="Peptidase_M14"/>
    <property type="match status" value="1"/>
</dbReference>
<keyword evidence="6 15" id="KW-0732">Signal</keyword>
<reference evidence="20" key="1">
    <citation type="submission" date="2017-02" db="UniProtKB">
        <authorList>
            <consortium name="WormBaseParasite"/>
        </authorList>
    </citation>
    <scope>IDENTIFICATION</scope>
</reference>
<evidence type="ECO:0000313" key="18">
    <source>
        <dbReference type="EMBL" id="VDD95176.1"/>
    </source>
</evidence>
<dbReference type="FunFam" id="3.30.70.340:FF:000002">
    <property type="entry name" value="Carboxypeptidase A"/>
    <property type="match status" value="1"/>
</dbReference>
<evidence type="ECO:0000256" key="11">
    <source>
        <dbReference type="ARBA" id="ARBA00069039"/>
    </source>
</evidence>
<feature type="region of interest" description="Disordered" evidence="14">
    <location>
        <begin position="524"/>
        <end position="548"/>
    </location>
</feature>
<evidence type="ECO:0000313" key="20">
    <source>
        <dbReference type="WBParaSite" id="EVEC_0001058401-mRNA-1"/>
    </source>
</evidence>
<dbReference type="SMART" id="SM00254">
    <property type="entry name" value="ShKT"/>
    <property type="match status" value="1"/>
</dbReference>
<dbReference type="InterPro" id="IPR003146">
    <property type="entry name" value="M14A_act_pep"/>
</dbReference>
<accession>A0A0N4VID1</accession>
<keyword evidence="5" id="KW-0479">Metal-binding</keyword>
<keyword evidence="10" id="KW-1015">Disulfide bond</keyword>
<evidence type="ECO:0000256" key="1">
    <source>
        <dbReference type="ARBA" id="ARBA00001947"/>
    </source>
</evidence>
<feature type="active site" description="Proton donor/acceptor" evidence="13">
    <location>
        <position position="402"/>
    </location>
</feature>
<proteinExistence type="inferred from homology"/>
<keyword evidence="4" id="KW-0645">Protease</keyword>
<evidence type="ECO:0000256" key="10">
    <source>
        <dbReference type="ARBA" id="ARBA00023157"/>
    </source>
</evidence>